<feature type="region of interest" description="Disordered" evidence="1">
    <location>
        <begin position="1"/>
        <end position="27"/>
    </location>
</feature>
<dbReference type="EMBL" id="JBDXSU010000001">
    <property type="protein sequence ID" value="MFB5188890.1"/>
    <property type="molecule type" value="Genomic_DNA"/>
</dbReference>
<protein>
    <recommendedName>
        <fullName evidence="4">Recombinase zinc beta ribbon domain-containing protein</fullName>
    </recommendedName>
</protein>
<gene>
    <name evidence="2" type="ORF">KKP3000_001324</name>
</gene>
<name>A0ABV5A9C4_9BACL</name>
<evidence type="ECO:0008006" key="4">
    <source>
        <dbReference type="Google" id="ProtNLM"/>
    </source>
</evidence>
<feature type="compositionally biased region" description="Polar residues" evidence="1">
    <location>
        <begin position="13"/>
        <end position="27"/>
    </location>
</feature>
<sequence length="233" mass="26349">MNEYPPDAEMRSAGQQASYTSAKATSSPELGGLQPLLADGLLYCSWGNVCRARVNQQGVAYYVCDEGTSRRSRHAVKGLRADDIDRVVLAEAQAEIQRVLTLQISAREGTRQHLQQIGYERAQQQHRTAKLFQQYVDGVLSAPHFEQMNAFIHGRLTFLDDLEAKLLKQASLLCEQRDLAIDARERVKHLLQLAGDDCSRLLVKAVVERIDVELGRRGRLRLCFHFRCLSRNE</sequence>
<proteinExistence type="predicted"/>
<evidence type="ECO:0000256" key="1">
    <source>
        <dbReference type="SAM" id="MobiDB-lite"/>
    </source>
</evidence>
<evidence type="ECO:0000313" key="2">
    <source>
        <dbReference type="EMBL" id="MFB5188890.1"/>
    </source>
</evidence>
<comment type="caution">
    <text evidence="2">The sequence shown here is derived from an EMBL/GenBank/DDBJ whole genome shotgun (WGS) entry which is preliminary data.</text>
</comment>
<keyword evidence="3" id="KW-1185">Reference proteome</keyword>
<organism evidence="2 3">
    <name type="scientific">Alicyclobacillus fastidiosus</name>
    <dbReference type="NCBI Taxonomy" id="392011"/>
    <lineage>
        <taxon>Bacteria</taxon>
        <taxon>Bacillati</taxon>
        <taxon>Bacillota</taxon>
        <taxon>Bacilli</taxon>
        <taxon>Bacillales</taxon>
        <taxon>Alicyclobacillaceae</taxon>
        <taxon>Alicyclobacillus</taxon>
    </lineage>
</organism>
<evidence type="ECO:0000313" key="3">
    <source>
        <dbReference type="Proteomes" id="UP001579974"/>
    </source>
</evidence>
<dbReference type="RefSeq" id="WP_275475718.1">
    <property type="nucleotide sequence ID" value="NZ_CP162940.1"/>
</dbReference>
<dbReference type="Proteomes" id="UP001579974">
    <property type="component" value="Unassembled WGS sequence"/>
</dbReference>
<reference evidence="2 3" key="1">
    <citation type="journal article" date="2024" name="Int. J. Mol. Sci.">
        <title>Exploration of Alicyclobacillus spp. Genome in Search of Antibiotic Resistance.</title>
        <authorList>
            <person name="Bucka-Kolendo J."/>
            <person name="Kiousi D.E."/>
            <person name="Dekowska A."/>
            <person name="Mikolajczuk-Szczyrba A."/>
            <person name="Karadedos D.M."/>
            <person name="Michael P."/>
            <person name="Galanis A."/>
            <person name="Sokolowska B."/>
        </authorList>
    </citation>
    <scope>NUCLEOTIDE SEQUENCE [LARGE SCALE GENOMIC DNA]</scope>
    <source>
        <strain evidence="2 3">KKP 3000</strain>
    </source>
</reference>
<accession>A0ABV5A9C4</accession>